<accession>A0A6J5KZU7</accession>
<organism evidence="1">
    <name type="scientific">uncultured Caudovirales phage</name>
    <dbReference type="NCBI Taxonomy" id="2100421"/>
    <lineage>
        <taxon>Viruses</taxon>
        <taxon>Duplodnaviria</taxon>
        <taxon>Heunggongvirae</taxon>
        <taxon>Uroviricota</taxon>
        <taxon>Caudoviricetes</taxon>
        <taxon>Peduoviridae</taxon>
        <taxon>Maltschvirus</taxon>
        <taxon>Maltschvirus maltsch</taxon>
    </lineage>
</organism>
<proteinExistence type="predicted"/>
<dbReference type="EMBL" id="LR796208">
    <property type="protein sequence ID" value="CAB4126852.1"/>
    <property type="molecule type" value="Genomic_DNA"/>
</dbReference>
<evidence type="ECO:0000313" key="1">
    <source>
        <dbReference type="EMBL" id="CAB4126852.1"/>
    </source>
</evidence>
<protein>
    <submittedName>
        <fullName evidence="1">Uncharacterized protein</fullName>
    </submittedName>
</protein>
<reference evidence="1" key="1">
    <citation type="submission" date="2020-04" db="EMBL/GenBank/DDBJ databases">
        <authorList>
            <person name="Chiriac C."/>
            <person name="Salcher M."/>
            <person name="Ghai R."/>
            <person name="Kavagutti S V."/>
        </authorList>
    </citation>
    <scope>NUCLEOTIDE SEQUENCE</scope>
</reference>
<name>A0A6J5KZU7_9CAUD</name>
<gene>
    <name evidence="1" type="ORF">UFOVP84_28</name>
</gene>
<sequence length="71" mass="7907">MKYILICFLLTGCARNACELSVQNLQELPKIPKVINIQIDETIKADDGGILLLKNYTNTSHQVSAIKESCK</sequence>